<evidence type="ECO:0000256" key="1">
    <source>
        <dbReference type="SAM" id="MobiDB-lite"/>
    </source>
</evidence>
<keyword evidence="2" id="KW-0472">Membrane</keyword>
<dbReference type="Proteomes" id="UP001176941">
    <property type="component" value="Chromosome 4"/>
</dbReference>
<sequence length="111" mass="11839">MTPTRVLGLPQSVEIDQRPDKRFRQGLMGPLPQQREAGTNSPPCLLAEGVELVPYTRQVGVCPGFGPERRLGGLPTPEVVLNAAATPSRPCFFAFLAAGCSAVAMGFLVFL</sequence>
<keyword evidence="4" id="KW-1185">Reference proteome</keyword>
<dbReference type="EMBL" id="OX459940">
    <property type="protein sequence ID" value="CAI9175113.1"/>
    <property type="molecule type" value="Genomic_DNA"/>
</dbReference>
<evidence type="ECO:0000313" key="3">
    <source>
        <dbReference type="EMBL" id="CAI9175113.1"/>
    </source>
</evidence>
<protein>
    <submittedName>
        <fullName evidence="3">Uncharacterized protein</fullName>
    </submittedName>
</protein>
<name>A0ABN8ZRA9_RANTA</name>
<evidence type="ECO:0000256" key="2">
    <source>
        <dbReference type="SAM" id="Phobius"/>
    </source>
</evidence>
<evidence type="ECO:0000313" key="4">
    <source>
        <dbReference type="Proteomes" id="UP001176941"/>
    </source>
</evidence>
<organism evidence="3 4">
    <name type="scientific">Rangifer tarandus platyrhynchus</name>
    <name type="common">Svalbard reindeer</name>
    <dbReference type="NCBI Taxonomy" id="3082113"/>
    <lineage>
        <taxon>Eukaryota</taxon>
        <taxon>Metazoa</taxon>
        <taxon>Chordata</taxon>
        <taxon>Craniata</taxon>
        <taxon>Vertebrata</taxon>
        <taxon>Euteleostomi</taxon>
        <taxon>Mammalia</taxon>
        <taxon>Eutheria</taxon>
        <taxon>Laurasiatheria</taxon>
        <taxon>Artiodactyla</taxon>
        <taxon>Ruminantia</taxon>
        <taxon>Pecora</taxon>
        <taxon>Cervidae</taxon>
        <taxon>Odocoileinae</taxon>
        <taxon>Rangifer</taxon>
    </lineage>
</organism>
<feature type="region of interest" description="Disordered" evidence="1">
    <location>
        <begin position="19"/>
        <end position="40"/>
    </location>
</feature>
<accession>A0ABN8ZRA9</accession>
<keyword evidence="2" id="KW-1133">Transmembrane helix</keyword>
<proteinExistence type="predicted"/>
<feature type="transmembrane region" description="Helical" evidence="2">
    <location>
        <begin position="91"/>
        <end position="110"/>
    </location>
</feature>
<keyword evidence="2" id="KW-0812">Transmembrane</keyword>
<gene>
    <name evidence="3" type="ORF">MRATA1EN1_LOCUS24075</name>
</gene>
<reference evidence="3" key="1">
    <citation type="submission" date="2023-04" db="EMBL/GenBank/DDBJ databases">
        <authorList>
            <consortium name="ELIXIR-Norway"/>
        </authorList>
    </citation>
    <scope>NUCLEOTIDE SEQUENCE [LARGE SCALE GENOMIC DNA]</scope>
</reference>